<dbReference type="Gene3D" id="3.90.1150.10">
    <property type="entry name" value="Aspartate Aminotransferase, domain 1"/>
    <property type="match status" value="2"/>
</dbReference>
<dbReference type="GO" id="GO:0008483">
    <property type="term" value="F:transaminase activity"/>
    <property type="evidence" value="ECO:0007669"/>
    <property type="project" value="InterPro"/>
</dbReference>
<dbReference type="EMBL" id="DS268179">
    <property type="protein sequence ID" value="KMU79867.1"/>
    <property type="molecule type" value="Genomic_DNA"/>
</dbReference>
<dbReference type="Pfam" id="PF00202">
    <property type="entry name" value="Aminotran_3"/>
    <property type="match status" value="1"/>
</dbReference>
<dbReference type="SUPFAM" id="SSF53383">
    <property type="entry name" value="PLP-dependent transferases"/>
    <property type="match status" value="1"/>
</dbReference>
<dbReference type="PANTHER" id="PTHR43713">
    <property type="entry name" value="GLUTAMATE-1-SEMIALDEHYDE 2,1-AMINOMUTASE"/>
    <property type="match status" value="1"/>
</dbReference>
<dbReference type="InterPro" id="IPR015424">
    <property type="entry name" value="PyrdxlP-dep_Trfase"/>
</dbReference>
<evidence type="ECO:0000313" key="6">
    <source>
        <dbReference type="Proteomes" id="UP000054559"/>
    </source>
</evidence>
<dbReference type="AlphaFoldDB" id="A0A0J8U0R4"/>
<keyword evidence="2 3" id="KW-0663">Pyridoxal phosphate</keyword>
<evidence type="ECO:0000256" key="2">
    <source>
        <dbReference type="ARBA" id="ARBA00022898"/>
    </source>
</evidence>
<dbReference type="GO" id="GO:0030170">
    <property type="term" value="F:pyridoxal phosphate binding"/>
    <property type="evidence" value="ECO:0007669"/>
    <property type="project" value="InterPro"/>
</dbReference>
<evidence type="ECO:0000256" key="3">
    <source>
        <dbReference type="RuleBase" id="RU003560"/>
    </source>
</evidence>
<protein>
    <submittedName>
        <fullName evidence="5">Glutamate-1-semialdehyde 2,1-aminomutase 2</fullName>
    </submittedName>
</protein>
<name>A0A0J8U0R4_COCIT</name>
<proteinExistence type="inferred from homology"/>
<accession>A0A0J8U0R4</accession>
<reference evidence="6" key="1">
    <citation type="journal article" date="2010" name="Genome Res.">
        <title>Population genomic sequencing of Coccidioides fungi reveals recent hybridization and transposon control.</title>
        <authorList>
            <person name="Neafsey D.E."/>
            <person name="Barker B.M."/>
            <person name="Sharpton T.J."/>
            <person name="Stajich J.E."/>
            <person name="Park D.J."/>
            <person name="Whiston E."/>
            <person name="Hung C.-Y."/>
            <person name="McMahan C."/>
            <person name="White J."/>
            <person name="Sykes S."/>
            <person name="Heiman D."/>
            <person name="Young S."/>
            <person name="Zeng Q."/>
            <person name="Abouelleil A."/>
            <person name="Aftuck L."/>
            <person name="Bessette D."/>
            <person name="Brown A."/>
            <person name="FitzGerald M."/>
            <person name="Lui A."/>
            <person name="Macdonald J.P."/>
            <person name="Priest M."/>
            <person name="Orbach M.J."/>
            <person name="Galgiani J.N."/>
            <person name="Kirkland T.N."/>
            <person name="Cole G.T."/>
            <person name="Birren B.W."/>
            <person name="Henn M.R."/>
            <person name="Taylor J.W."/>
            <person name="Rounsley S.D."/>
        </authorList>
    </citation>
    <scope>NUCLEOTIDE SEQUENCE [LARGE SCALE GENOMIC DNA]</scope>
    <source>
        <strain evidence="6">RMSCC 3703</strain>
    </source>
</reference>
<dbReference type="InterPro" id="IPR005814">
    <property type="entry name" value="Aminotrans_3"/>
</dbReference>
<dbReference type="OrthoDB" id="425114at2759"/>
<organism evidence="5 6">
    <name type="scientific">Coccidioides immitis RMSCC 3703</name>
    <dbReference type="NCBI Taxonomy" id="454286"/>
    <lineage>
        <taxon>Eukaryota</taxon>
        <taxon>Fungi</taxon>
        <taxon>Dikarya</taxon>
        <taxon>Ascomycota</taxon>
        <taxon>Pezizomycotina</taxon>
        <taxon>Eurotiomycetes</taxon>
        <taxon>Eurotiomycetidae</taxon>
        <taxon>Onygenales</taxon>
        <taxon>Onygenaceae</taxon>
        <taxon>Coccidioides</taxon>
    </lineage>
</organism>
<dbReference type="PANTHER" id="PTHR43713:SF3">
    <property type="entry name" value="GLUTAMATE-1-SEMIALDEHYDE 2,1-AMINOMUTASE 1, CHLOROPLASTIC-RELATED"/>
    <property type="match status" value="1"/>
</dbReference>
<evidence type="ECO:0000256" key="4">
    <source>
        <dbReference type="SAM" id="MobiDB-lite"/>
    </source>
</evidence>
<dbReference type="STRING" id="454286.A0A0J8U0R4"/>
<dbReference type="Gene3D" id="3.40.640.10">
    <property type="entry name" value="Type I PLP-dependent aspartate aminotransferase-like (Major domain)"/>
    <property type="match status" value="1"/>
</dbReference>
<dbReference type="Proteomes" id="UP000054559">
    <property type="component" value="Unassembled WGS sequence"/>
</dbReference>
<feature type="region of interest" description="Disordered" evidence="4">
    <location>
        <begin position="293"/>
        <end position="334"/>
    </location>
</feature>
<sequence length="405" mass="44045">MAQGLPESEPNAVFVLSYCVRSQIEDFSFSRSLLGARDCHSTVPGGKPAAATSYIAERARFSPHPKYPKTADTSSTFLETNPPVPVACKIPMSQMAPSQSLQAALSSVQEAFVKRNPQSNQAHKEACRYFPGGNTRSVLYTTPFPLSFQSGHGSTLTSVDGDTYTDFLGEYSAGIFGHSNPQIAEALAGVLSRGWNFGGVNSHEAILARKVCERFNLEMVRFTNSGTEANMMALAAALAFSARNHPGRPEPKSIVDFSNAYHGSTLSFPNTLVTRSVAATILHALLADASLCEPPANRTDNDNDDDDDDAQRYPLETDSNSDTNDVPPTPPPGRMYVSGYGSVLSIRFSGPDATTCHQLFFHHMLEEKIYLAARGYMALSLELSRADIEHFIAAVQRFVTKMDKK</sequence>
<evidence type="ECO:0000256" key="1">
    <source>
        <dbReference type="ARBA" id="ARBA00001933"/>
    </source>
</evidence>
<dbReference type="InterPro" id="IPR015421">
    <property type="entry name" value="PyrdxlP-dep_Trfase_major"/>
</dbReference>
<gene>
    <name evidence="5" type="ORF">CISG_07939</name>
</gene>
<feature type="compositionally biased region" description="Polar residues" evidence="4">
    <location>
        <begin position="317"/>
        <end position="326"/>
    </location>
</feature>
<evidence type="ECO:0000313" key="5">
    <source>
        <dbReference type="EMBL" id="KMU79867.1"/>
    </source>
</evidence>
<comment type="similarity">
    <text evidence="3">Belongs to the class-III pyridoxal-phosphate-dependent aminotransferase family.</text>
</comment>
<dbReference type="InterPro" id="IPR015422">
    <property type="entry name" value="PyrdxlP-dep_Trfase_small"/>
</dbReference>
<comment type="cofactor">
    <cofactor evidence="1">
        <name>pyridoxal 5'-phosphate</name>
        <dbReference type="ChEBI" id="CHEBI:597326"/>
    </cofactor>
</comment>